<comment type="caution">
    <text evidence="3">The sequence shown here is derived from an EMBL/GenBank/DDBJ whole genome shotgun (WGS) entry which is preliminary data.</text>
</comment>
<feature type="non-terminal residue" evidence="3">
    <location>
        <position position="1"/>
    </location>
</feature>
<keyword evidence="2" id="KW-1133">Transmembrane helix</keyword>
<feature type="compositionally biased region" description="Polar residues" evidence="1">
    <location>
        <begin position="52"/>
        <end position="61"/>
    </location>
</feature>
<protein>
    <submittedName>
        <fullName evidence="3">Uncharacterized protein</fullName>
    </submittedName>
</protein>
<dbReference type="EMBL" id="CAMGYJ010000008">
    <property type="protein sequence ID" value="CAI0459771.1"/>
    <property type="molecule type" value="Genomic_DNA"/>
</dbReference>
<accession>A0AAV0NNI4</accession>
<proteinExistence type="predicted"/>
<keyword evidence="2" id="KW-0812">Transmembrane</keyword>
<sequence length="80" mass="9147">TSTGWLFCNEPLTKALLRTKNIIKFSFFVPSHSLSCLYSHAFIFIILVTPPTHHQSSSVPLSLSHWKKTQEEEESGEEEK</sequence>
<dbReference type="Proteomes" id="UP001154282">
    <property type="component" value="Unassembled WGS sequence"/>
</dbReference>
<name>A0AAV0NNI4_9ROSI</name>
<feature type="region of interest" description="Disordered" evidence="1">
    <location>
        <begin position="52"/>
        <end position="80"/>
    </location>
</feature>
<evidence type="ECO:0000256" key="2">
    <source>
        <dbReference type="SAM" id="Phobius"/>
    </source>
</evidence>
<dbReference type="AlphaFoldDB" id="A0AAV0NNI4"/>
<reference evidence="3" key="1">
    <citation type="submission" date="2022-08" db="EMBL/GenBank/DDBJ databases">
        <authorList>
            <person name="Gutierrez-Valencia J."/>
        </authorList>
    </citation>
    <scope>NUCLEOTIDE SEQUENCE</scope>
</reference>
<evidence type="ECO:0000256" key="1">
    <source>
        <dbReference type="SAM" id="MobiDB-lite"/>
    </source>
</evidence>
<feature type="compositionally biased region" description="Acidic residues" evidence="1">
    <location>
        <begin position="71"/>
        <end position="80"/>
    </location>
</feature>
<feature type="transmembrane region" description="Helical" evidence="2">
    <location>
        <begin position="27"/>
        <end position="48"/>
    </location>
</feature>
<evidence type="ECO:0000313" key="3">
    <source>
        <dbReference type="EMBL" id="CAI0459771.1"/>
    </source>
</evidence>
<evidence type="ECO:0000313" key="4">
    <source>
        <dbReference type="Proteomes" id="UP001154282"/>
    </source>
</evidence>
<organism evidence="3 4">
    <name type="scientific">Linum tenue</name>
    <dbReference type="NCBI Taxonomy" id="586396"/>
    <lineage>
        <taxon>Eukaryota</taxon>
        <taxon>Viridiplantae</taxon>
        <taxon>Streptophyta</taxon>
        <taxon>Embryophyta</taxon>
        <taxon>Tracheophyta</taxon>
        <taxon>Spermatophyta</taxon>
        <taxon>Magnoliopsida</taxon>
        <taxon>eudicotyledons</taxon>
        <taxon>Gunneridae</taxon>
        <taxon>Pentapetalae</taxon>
        <taxon>rosids</taxon>
        <taxon>fabids</taxon>
        <taxon>Malpighiales</taxon>
        <taxon>Linaceae</taxon>
        <taxon>Linum</taxon>
    </lineage>
</organism>
<keyword evidence="2" id="KW-0472">Membrane</keyword>
<gene>
    <name evidence="3" type="ORF">LITE_LOCUS34158</name>
</gene>
<keyword evidence="4" id="KW-1185">Reference proteome</keyword>